<evidence type="ECO:0000313" key="2">
    <source>
        <dbReference type="Proteomes" id="UP000629619"/>
    </source>
</evidence>
<dbReference type="RefSeq" id="WP_203685217.1">
    <property type="nucleotide sequence ID" value="NZ_BOMW01000118.1"/>
</dbReference>
<proteinExistence type="predicted"/>
<reference evidence="1" key="1">
    <citation type="submission" date="2021-01" db="EMBL/GenBank/DDBJ databases">
        <title>Whole genome shotgun sequence of Actinoplanes siamensis NBRC 109076.</title>
        <authorList>
            <person name="Komaki H."/>
            <person name="Tamura T."/>
        </authorList>
    </citation>
    <scope>NUCLEOTIDE SEQUENCE</scope>
    <source>
        <strain evidence="1">NBRC 109076</strain>
    </source>
</reference>
<keyword evidence="2" id="KW-1185">Reference proteome</keyword>
<dbReference type="AlphaFoldDB" id="A0A919NFV2"/>
<gene>
    <name evidence="1" type="ORF">Asi03nite_74670</name>
</gene>
<name>A0A919NFV2_9ACTN</name>
<evidence type="ECO:0000313" key="1">
    <source>
        <dbReference type="EMBL" id="GIF09929.1"/>
    </source>
</evidence>
<dbReference type="EMBL" id="BOMW01000118">
    <property type="protein sequence ID" value="GIF09929.1"/>
    <property type="molecule type" value="Genomic_DNA"/>
</dbReference>
<comment type="caution">
    <text evidence="1">The sequence shown here is derived from an EMBL/GenBank/DDBJ whole genome shotgun (WGS) entry which is preliminary data.</text>
</comment>
<dbReference type="Proteomes" id="UP000629619">
    <property type="component" value="Unassembled WGS sequence"/>
</dbReference>
<organism evidence="1 2">
    <name type="scientific">Actinoplanes siamensis</name>
    <dbReference type="NCBI Taxonomy" id="1223317"/>
    <lineage>
        <taxon>Bacteria</taxon>
        <taxon>Bacillati</taxon>
        <taxon>Actinomycetota</taxon>
        <taxon>Actinomycetes</taxon>
        <taxon>Micromonosporales</taxon>
        <taxon>Micromonosporaceae</taxon>
        <taxon>Actinoplanes</taxon>
    </lineage>
</organism>
<sequence>MPLVSSSLIDLRPSHGTFTLRDVDADAGVGASKAIKRAWEEVAASTGYEVWVVRAQDMLLVAVEVQTWDSVPDEPPSGTDWLGPVILPLRCATGDLILSDDARCLDDIVAPAGPGNYTVQVFYAGREEAVAAYQAIAETIGKLPVPKAIAYIDENLRGVERYLLRLYPGRPGREP</sequence>
<protein>
    <submittedName>
        <fullName evidence="1">Uncharacterized protein</fullName>
    </submittedName>
</protein>
<accession>A0A919NFV2</accession>